<dbReference type="GO" id="GO:0003677">
    <property type="term" value="F:DNA binding"/>
    <property type="evidence" value="ECO:0007669"/>
    <property type="project" value="UniProtKB-KW"/>
</dbReference>
<dbReference type="Proteomes" id="UP001152649">
    <property type="component" value="Unassembled WGS sequence"/>
</dbReference>
<sequence length="482" mass="54261">MTPPASKRACDQCHNLKEKCRRPNTTMTCERCQRLRQTCHTVRNVAKAGRKPRAAITLLHKLPASSFSPRAESLEASHPFKTKDTPYSHFYVPFDAGLGTNPALFPELDQWERHFLNLMKDIVAPSPLDKYLIGPSFHESHHRSFVQSMLQPASALKNATVACAAVLFGDKYAEYTLTSVEVGHRRAALALSELRALKISEEQDLITALVLGVSMVTFAMHVVDGQPFLISHYTLSLVRPVYQSALRMDPSIMDYLMCLVSTETFECLLTAQTPTLRINEHDRPNVVDRYLGIASSLFAHLYDICAVSSLLRTTGGTMTAQTAQKVEDIRESLEQWKTSPPLNFLERFTVAETTIMLAQAKVLRVAAFLIIHRLYHPFGTHSSEALSLSGLIDMEFDRVLHLTGHSLPCMSFAYLTACFEINGREARTSAIEKSQRVVNFSKQSQRRFQQTLLSMWAAKDAGSQIYWFSLNDILNRKSSTWN</sequence>
<dbReference type="GO" id="GO:0008270">
    <property type="term" value="F:zinc ion binding"/>
    <property type="evidence" value="ECO:0007669"/>
    <property type="project" value="InterPro"/>
</dbReference>
<evidence type="ECO:0000256" key="3">
    <source>
        <dbReference type="ARBA" id="ARBA00023163"/>
    </source>
</evidence>
<dbReference type="OrthoDB" id="5423360at2759"/>
<organism evidence="6 7">
    <name type="scientific">Penicillium salamii</name>
    <dbReference type="NCBI Taxonomy" id="1612424"/>
    <lineage>
        <taxon>Eukaryota</taxon>
        <taxon>Fungi</taxon>
        <taxon>Dikarya</taxon>
        <taxon>Ascomycota</taxon>
        <taxon>Pezizomycotina</taxon>
        <taxon>Eurotiomycetes</taxon>
        <taxon>Eurotiomycetidae</taxon>
        <taxon>Eurotiales</taxon>
        <taxon>Aspergillaceae</taxon>
        <taxon>Penicillium</taxon>
    </lineage>
</organism>
<name>A0A9W4NZD1_9EURO</name>
<keyword evidence="4" id="KW-0539">Nucleus</keyword>
<evidence type="ECO:0000259" key="5">
    <source>
        <dbReference type="PROSITE" id="PS00463"/>
    </source>
</evidence>
<accession>A0A9W4NZD1</accession>
<evidence type="ECO:0000256" key="4">
    <source>
        <dbReference type="ARBA" id="ARBA00023242"/>
    </source>
</evidence>
<evidence type="ECO:0000313" key="6">
    <source>
        <dbReference type="EMBL" id="CAG8429046.1"/>
    </source>
</evidence>
<feature type="domain" description="Zn(2)-C6 fungal-type" evidence="5">
    <location>
        <begin position="9"/>
        <end position="39"/>
    </location>
</feature>
<dbReference type="InterPro" id="IPR036864">
    <property type="entry name" value="Zn2-C6_fun-type_DNA-bd_sf"/>
</dbReference>
<dbReference type="SUPFAM" id="SSF57701">
    <property type="entry name" value="Zn2/Cys6 DNA-binding domain"/>
    <property type="match status" value="1"/>
</dbReference>
<dbReference type="CDD" id="cd00067">
    <property type="entry name" value="GAL4"/>
    <property type="match status" value="1"/>
</dbReference>
<evidence type="ECO:0000256" key="1">
    <source>
        <dbReference type="ARBA" id="ARBA00023015"/>
    </source>
</evidence>
<keyword evidence="1" id="KW-0805">Transcription regulation</keyword>
<dbReference type="PROSITE" id="PS00463">
    <property type="entry name" value="ZN2_CY6_FUNGAL_1"/>
    <property type="match status" value="1"/>
</dbReference>
<reference evidence="6" key="1">
    <citation type="submission" date="2021-07" db="EMBL/GenBank/DDBJ databases">
        <authorList>
            <person name="Branca A.L. A."/>
        </authorList>
    </citation>
    <scope>NUCLEOTIDE SEQUENCE</scope>
</reference>
<protein>
    <recommendedName>
        <fullName evidence="5">Zn(2)-C6 fungal-type domain-containing protein</fullName>
    </recommendedName>
</protein>
<dbReference type="InterPro" id="IPR001138">
    <property type="entry name" value="Zn2Cys6_DnaBD"/>
</dbReference>
<dbReference type="EMBL" id="CAJVPG010000456">
    <property type="protein sequence ID" value="CAG8429046.1"/>
    <property type="molecule type" value="Genomic_DNA"/>
</dbReference>
<evidence type="ECO:0000256" key="2">
    <source>
        <dbReference type="ARBA" id="ARBA00023125"/>
    </source>
</evidence>
<keyword evidence="7" id="KW-1185">Reference proteome</keyword>
<comment type="caution">
    <text evidence="6">The sequence shown here is derived from an EMBL/GenBank/DDBJ whole genome shotgun (WGS) entry which is preliminary data.</text>
</comment>
<dbReference type="AlphaFoldDB" id="A0A9W4NZD1"/>
<keyword evidence="2" id="KW-0238">DNA-binding</keyword>
<gene>
    <name evidence="6" type="ORF">PSALAMII_LOCUS10888</name>
</gene>
<dbReference type="PANTHER" id="PTHR37534:SF46">
    <property type="entry name" value="ZN(II)2CYS6 TRANSCRIPTION FACTOR (EUROFUNG)"/>
    <property type="match status" value="1"/>
</dbReference>
<keyword evidence="3" id="KW-0804">Transcription</keyword>
<proteinExistence type="predicted"/>
<dbReference type="GO" id="GO:0000981">
    <property type="term" value="F:DNA-binding transcription factor activity, RNA polymerase II-specific"/>
    <property type="evidence" value="ECO:0007669"/>
    <property type="project" value="InterPro"/>
</dbReference>
<evidence type="ECO:0000313" key="7">
    <source>
        <dbReference type="Proteomes" id="UP001152649"/>
    </source>
</evidence>
<dbReference type="PANTHER" id="PTHR37534">
    <property type="entry name" value="TRANSCRIPTIONAL ACTIVATOR PROTEIN UGA3"/>
    <property type="match status" value="1"/>
</dbReference>